<dbReference type="InterPro" id="IPR017900">
    <property type="entry name" value="4Fe4S_Fe_S_CS"/>
</dbReference>
<dbReference type="GO" id="GO:0008720">
    <property type="term" value="F:D-lactate dehydrogenase (NAD+) activity"/>
    <property type="evidence" value="ECO:0007669"/>
    <property type="project" value="TreeGrafter"/>
</dbReference>
<dbReference type="InterPro" id="IPR016164">
    <property type="entry name" value="FAD-linked_Oxase-like_C"/>
</dbReference>
<dbReference type="InterPro" id="IPR016171">
    <property type="entry name" value="Vanillyl_alc_oxidase_C-sub2"/>
</dbReference>
<dbReference type="InterPro" id="IPR017896">
    <property type="entry name" value="4Fe4S_Fe-S-bd"/>
</dbReference>
<evidence type="ECO:0000256" key="5">
    <source>
        <dbReference type="ARBA" id="ARBA00023002"/>
    </source>
</evidence>
<dbReference type="GO" id="GO:1903457">
    <property type="term" value="P:lactate catabolic process"/>
    <property type="evidence" value="ECO:0007669"/>
    <property type="project" value="TreeGrafter"/>
</dbReference>
<dbReference type="Proteomes" id="UP000008366">
    <property type="component" value="Unassembled WGS sequence"/>
</dbReference>
<evidence type="ECO:0000313" key="10">
    <source>
        <dbReference type="EMBL" id="GAB97048.1"/>
    </source>
</evidence>
<dbReference type="InterPro" id="IPR016166">
    <property type="entry name" value="FAD-bd_PCMH"/>
</dbReference>
<dbReference type="Gene3D" id="3.30.465.10">
    <property type="match status" value="1"/>
</dbReference>
<accession>K6VLE9</accession>
<evidence type="ECO:0000256" key="4">
    <source>
        <dbReference type="ARBA" id="ARBA00022827"/>
    </source>
</evidence>
<evidence type="ECO:0000259" key="8">
    <source>
        <dbReference type="PROSITE" id="PS51379"/>
    </source>
</evidence>
<dbReference type="GO" id="GO:0071949">
    <property type="term" value="F:FAD binding"/>
    <property type="evidence" value="ECO:0007669"/>
    <property type="project" value="InterPro"/>
</dbReference>
<dbReference type="eggNOG" id="COG0277">
    <property type="taxonomic scope" value="Bacteria"/>
</dbReference>
<keyword evidence="7" id="KW-0411">Iron-sulfur</keyword>
<dbReference type="InterPro" id="IPR016169">
    <property type="entry name" value="FAD-bd_PCMH_sub2"/>
</dbReference>
<dbReference type="Gene3D" id="3.30.43.10">
    <property type="entry name" value="Uridine Diphospho-n-acetylenolpyruvylglucosamine Reductase, domain 2"/>
    <property type="match status" value="1"/>
</dbReference>
<dbReference type="PROSITE" id="PS51387">
    <property type="entry name" value="FAD_PCMH"/>
    <property type="match status" value="1"/>
</dbReference>
<comment type="caution">
    <text evidence="10">The sequence shown here is derived from an EMBL/GenBank/DDBJ whole genome shotgun (WGS) entry which is preliminary data.</text>
</comment>
<feature type="domain" description="4Fe-4S ferredoxin-type" evidence="8">
    <location>
        <begin position="611"/>
        <end position="641"/>
    </location>
</feature>
<feature type="domain" description="FAD-binding PCMH-type" evidence="9">
    <location>
        <begin position="44"/>
        <end position="277"/>
    </location>
</feature>
<dbReference type="PROSITE" id="PS00198">
    <property type="entry name" value="4FE4S_FER_1"/>
    <property type="match status" value="1"/>
</dbReference>
<dbReference type="InterPro" id="IPR016167">
    <property type="entry name" value="FAD-bd_PCMH_sub1"/>
</dbReference>
<keyword evidence="5" id="KW-0560">Oxidoreductase</keyword>
<dbReference type="STRING" id="1184609.KILIM_055_00160"/>
<organism evidence="10 11">
    <name type="scientific">Kineosphaera limosa NBRC 100340</name>
    <dbReference type="NCBI Taxonomy" id="1184609"/>
    <lineage>
        <taxon>Bacteria</taxon>
        <taxon>Bacillati</taxon>
        <taxon>Actinomycetota</taxon>
        <taxon>Actinomycetes</taxon>
        <taxon>Micrococcales</taxon>
        <taxon>Dermatophilaceae</taxon>
        <taxon>Kineosphaera</taxon>
    </lineage>
</organism>
<dbReference type="PANTHER" id="PTHR11748">
    <property type="entry name" value="D-LACTATE DEHYDROGENASE"/>
    <property type="match status" value="1"/>
</dbReference>
<keyword evidence="4" id="KW-0274">FAD</keyword>
<evidence type="ECO:0000256" key="2">
    <source>
        <dbReference type="ARBA" id="ARBA00022630"/>
    </source>
</evidence>
<proteinExistence type="predicted"/>
<dbReference type="InterPro" id="IPR004113">
    <property type="entry name" value="FAD-bd_oxidored_4_C"/>
</dbReference>
<dbReference type="PROSITE" id="PS51379">
    <property type="entry name" value="4FE4S_FER_2"/>
    <property type="match status" value="1"/>
</dbReference>
<dbReference type="InterPro" id="IPR006094">
    <property type="entry name" value="Oxid_FAD_bind_N"/>
</dbReference>
<reference evidence="10 11" key="1">
    <citation type="submission" date="2012-08" db="EMBL/GenBank/DDBJ databases">
        <title>Whole genome shotgun sequence of Kineosphaera limosa NBRC 100340.</title>
        <authorList>
            <person name="Yoshida I."/>
            <person name="Isaki S."/>
            <person name="Hosoyama A."/>
            <person name="Tsuchikane K."/>
            <person name="Katsumata H."/>
            <person name="Ando Y."/>
            <person name="Ohji S."/>
            <person name="Hamada M."/>
            <person name="Tamura T."/>
            <person name="Yamazoe A."/>
            <person name="Yamazaki S."/>
            <person name="Fujita N."/>
        </authorList>
    </citation>
    <scope>NUCLEOTIDE SEQUENCE [LARGE SCALE GENOMIC DNA]</scope>
    <source>
        <strain evidence="10 11">NBRC 100340</strain>
    </source>
</reference>
<dbReference type="GO" id="GO:0051536">
    <property type="term" value="F:iron-sulfur cluster binding"/>
    <property type="evidence" value="ECO:0007669"/>
    <property type="project" value="UniProtKB-KW"/>
</dbReference>
<dbReference type="InterPro" id="IPR036318">
    <property type="entry name" value="FAD-bd_PCMH-like_sf"/>
</dbReference>
<dbReference type="Pfam" id="PF02754">
    <property type="entry name" value="CCG"/>
    <property type="match status" value="1"/>
</dbReference>
<evidence type="ECO:0000256" key="3">
    <source>
        <dbReference type="ARBA" id="ARBA00022723"/>
    </source>
</evidence>
<dbReference type="SUPFAM" id="SSF56176">
    <property type="entry name" value="FAD-binding/transporter-associated domain-like"/>
    <property type="match status" value="1"/>
</dbReference>
<keyword evidence="11" id="KW-1185">Reference proteome</keyword>
<comment type="cofactor">
    <cofactor evidence="1">
        <name>FAD</name>
        <dbReference type="ChEBI" id="CHEBI:57692"/>
    </cofactor>
</comment>
<dbReference type="Pfam" id="PF13183">
    <property type="entry name" value="Fer4_8"/>
    <property type="match status" value="1"/>
</dbReference>
<dbReference type="eggNOG" id="COG0247">
    <property type="taxonomic scope" value="Bacteria"/>
</dbReference>
<dbReference type="SUPFAM" id="SSF46548">
    <property type="entry name" value="alpha-helical ferredoxin"/>
    <property type="match status" value="1"/>
</dbReference>
<keyword evidence="2" id="KW-0285">Flavoprotein</keyword>
<dbReference type="InterPro" id="IPR004017">
    <property type="entry name" value="Cys_rich_dom"/>
</dbReference>
<gene>
    <name evidence="10" type="ORF">KILIM_055_00160</name>
</gene>
<dbReference type="GO" id="GO:0046872">
    <property type="term" value="F:metal ion binding"/>
    <property type="evidence" value="ECO:0007669"/>
    <property type="project" value="UniProtKB-KW"/>
</dbReference>
<dbReference type="Gene3D" id="3.30.70.2740">
    <property type="match status" value="1"/>
</dbReference>
<evidence type="ECO:0000259" key="9">
    <source>
        <dbReference type="PROSITE" id="PS51387"/>
    </source>
</evidence>
<dbReference type="Pfam" id="PF02913">
    <property type="entry name" value="FAD-oxidase_C"/>
    <property type="match status" value="1"/>
</dbReference>
<dbReference type="PANTHER" id="PTHR11748:SF119">
    <property type="entry name" value="D-2-HYDROXYGLUTARATE DEHYDROGENASE"/>
    <property type="match status" value="1"/>
</dbReference>
<evidence type="ECO:0000256" key="6">
    <source>
        <dbReference type="ARBA" id="ARBA00023004"/>
    </source>
</evidence>
<dbReference type="Gene3D" id="1.10.45.10">
    <property type="entry name" value="Vanillyl-alcohol Oxidase, Chain A, domain 4"/>
    <property type="match status" value="1"/>
</dbReference>
<evidence type="ECO:0000256" key="1">
    <source>
        <dbReference type="ARBA" id="ARBA00001974"/>
    </source>
</evidence>
<dbReference type="GO" id="GO:0004458">
    <property type="term" value="F:D-lactate dehydrogenase (cytochrome) activity"/>
    <property type="evidence" value="ECO:0007669"/>
    <property type="project" value="TreeGrafter"/>
</dbReference>
<dbReference type="EMBL" id="BAHD01000055">
    <property type="protein sequence ID" value="GAB97048.1"/>
    <property type="molecule type" value="Genomic_DNA"/>
</dbReference>
<name>K6VLE9_9MICO</name>
<dbReference type="RefSeq" id="WP_006593580.1">
    <property type="nucleotide sequence ID" value="NZ_BAHD01000055.1"/>
</dbReference>
<protein>
    <submittedName>
        <fullName evidence="10">Putative FAD-linked oxidase</fullName>
    </submittedName>
</protein>
<evidence type="ECO:0000256" key="7">
    <source>
        <dbReference type="ARBA" id="ARBA00023014"/>
    </source>
</evidence>
<keyword evidence="6" id="KW-0408">Iron</keyword>
<sequence>MINPVGGSGAEVMDVAAELAAAGVGDVRADTLTRGMYSSDASIYRIVPRVVVFPRDEAEVAAALDVARRTGTPFTARGGGTSIAGNAIGTGMVLDFTRHMGRVLDIDAEAGTARVQPGTIHAALQRQVVPLGWRFGPDPSSHTRCAIGGMIGNNACGNRAVGYGRTSDNITALVALTGRGERFSARTGVATVGGARGGASPRPTVIGADGVVEAARAAVAADLECARTEFARFGRQVSGYAVEHLLPENGLDIGRFLVGSEGTLAIVTEATVRLVKEPAATVLVVLGYPSFGEAGDAAPHLRRPEVVAAEGIDRRIVDIVIAKFGAAAVPELPRGGSWLMVEVIADSRAQAQARARTLVAEVEALDHRIVSDPGEARALWRIREDGAGLSGRSPQGRPAHAGWEDAAVPPARLGAYLREFDALLTSHGLSTLPYGHFGDGCLHARIDFPLDRPGGTRAYRRFMLEAADLVAAHGGSLSGEHGDGRARGELLPRMYSPTAMALFGRLKHAFDPDNLLNPGVIVDPDPTDSRIRVSEARRFTGRLAFDYAGDGGNFAQAVHRCTGVGKCRADGPAGVMCPSYRATREEKDSTRGRARVLEEMVNGSLVTGGWRAAEVHDALDLCLSCKGCASDCPTGIDMATYKSEVLHQAYRRRLRPRTHYSLGWLPRWTRLASGMPTLANLALTLPGLKHAALALAGVDVRRGMPRFAKKTFRALAGEVGVPVGQALPGSQAVTPIGGSAAGSSGSVAKLVAKPVVIFADSFSDAFDPGVGGATVDVLRGAGYDVSVTGESVCCGLTWITTGQLDAAKRILRRTIAALHPLAVAGVPIVGLEPSCTAVLRHDAVELLGTQEARDVAAATVTLAELLTGDPDYTPPSLAGVQVVAQPHCHHHAILGWGADEALLQAAGAQVTRLGGCCGLAGNFGVEHGHYEVSVAVAEDQLLPAVRAADPHTVILADGFSCRTQLADLAPRTGIHLAQLLADPRRRR</sequence>
<dbReference type="Pfam" id="PF01565">
    <property type="entry name" value="FAD_binding_4"/>
    <property type="match status" value="1"/>
</dbReference>
<dbReference type="AlphaFoldDB" id="K6VLE9"/>
<keyword evidence="3" id="KW-0479">Metal-binding</keyword>
<evidence type="ECO:0000313" key="11">
    <source>
        <dbReference type="Proteomes" id="UP000008366"/>
    </source>
</evidence>
<dbReference type="SUPFAM" id="SSF55103">
    <property type="entry name" value="FAD-linked oxidases, C-terminal domain"/>
    <property type="match status" value="1"/>
</dbReference>